<dbReference type="Proteomes" id="UP000199614">
    <property type="component" value="Unassembled WGS sequence"/>
</dbReference>
<sequence>MDTLRRDPFPLRGRTALVTGGGRRGGIGHATACRLAAYGASVVVAHFAPHDAEQEWGADDVDAALAEVRAHRPGEGVNESPGEGANVGPDDGAVVAGLHADLADPEEPQRVVDAARELAGPLDLLVANQALSGSDGPLGGLGAELDRHWAVDARASILLAQAYANAHDDTRPGGAIVMMTSGQARGPMPGEVAYAAAKAAVAGVTLTLADQLADRRIRVNTVNPGPVDTGYLGEEAFRAMAGMFPFGRFGEPDDPARLIAWLCTDEAYWITGQVIDSEGGFARHRHGWRP</sequence>
<dbReference type="InterPro" id="IPR036291">
    <property type="entry name" value="NAD(P)-bd_dom_sf"/>
</dbReference>
<dbReference type="PANTHER" id="PTHR48107">
    <property type="entry name" value="NADPH-DEPENDENT ALDEHYDE REDUCTASE-LIKE PROTEIN, CHLOROPLASTIC-RELATED"/>
    <property type="match status" value="1"/>
</dbReference>
<accession>A0A1I4ZDU4</accession>
<gene>
    <name evidence="3" type="ORF">SAMN05216207_101526</name>
</gene>
<dbReference type="RefSeq" id="WP_093343700.1">
    <property type="nucleotide sequence ID" value="NZ_FOUY01000015.1"/>
</dbReference>
<dbReference type="OrthoDB" id="3571370at2"/>
<dbReference type="SUPFAM" id="SSF51735">
    <property type="entry name" value="NAD(P)-binding Rossmann-fold domains"/>
    <property type="match status" value="1"/>
</dbReference>
<dbReference type="AlphaFoldDB" id="A0A1I4ZDU4"/>
<evidence type="ECO:0000313" key="4">
    <source>
        <dbReference type="Proteomes" id="UP000199614"/>
    </source>
</evidence>
<evidence type="ECO:0000313" key="3">
    <source>
        <dbReference type="EMBL" id="SFN48445.1"/>
    </source>
</evidence>
<comment type="similarity">
    <text evidence="1">Belongs to the short-chain dehydrogenases/reductases (SDR) family.</text>
</comment>
<dbReference type="Gene3D" id="3.40.50.720">
    <property type="entry name" value="NAD(P)-binding Rossmann-like Domain"/>
    <property type="match status" value="1"/>
</dbReference>
<evidence type="ECO:0000256" key="2">
    <source>
        <dbReference type="ARBA" id="ARBA00023002"/>
    </source>
</evidence>
<dbReference type="PANTHER" id="PTHR48107:SF7">
    <property type="entry name" value="RE15974P"/>
    <property type="match status" value="1"/>
</dbReference>
<protein>
    <submittedName>
        <fullName evidence="3">3-oxoacyl-[acyl-carrier protein] reductase</fullName>
    </submittedName>
</protein>
<dbReference type="STRING" id="260086.SAMN05216207_101526"/>
<keyword evidence="4" id="KW-1185">Reference proteome</keyword>
<dbReference type="GO" id="GO:0016614">
    <property type="term" value="F:oxidoreductase activity, acting on CH-OH group of donors"/>
    <property type="evidence" value="ECO:0007669"/>
    <property type="project" value="UniProtKB-ARBA"/>
</dbReference>
<name>A0A1I4ZDU4_PSUAM</name>
<dbReference type="InterPro" id="IPR020904">
    <property type="entry name" value="Sc_DH/Rdtase_CS"/>
</dbReference>
<organism evidence="3 4">
    <name type="scientific">Pseudonocardia ammonioxydans</name>
    <dbReference type="NCBI Taxonomy" id="260086"/>
    <lineage>
        <taxon>Bacteria</taxon>
        <taxon>Bacillati</taxon>
        <taxon>Actinomycetota</taxon>
        <taxon>Actinomycetes</taxon>
        <taxon>Pseudonocardiales</taxon>
        <taxon>Pseudonocardiaceae</taxon>
        <taxon>Pseudonocardia</taxon>
    </lineage>
</organism>
<dbReference type="PRINTS" id="PR00081">
    <property type="entry name" value="GDHRDH"/>
</dbReference>
<dbReference type="EMBL" id="FOUY01000015">
    <property type="protein sequence ID" value="SFN48445.1"/>
    <property type="molecule type" value="Genomic_DNA"/>
</dbReference>
<proteinExistence type="inferred from homology"/>
<dbReference type="NCBIfam" id="NF009389">
    <property type="entry name" value="PRK12748.1"/>
    <property type="match status" value="1"/>
</dbReference>
<dbReference type="Pfam" id="PF13561">
    <property type="entry name" value="adh_short_C2"/>
    <property type="match status" value="1"/>
</dbReference>
<evidence type="ECO:0000256" key="1">
    <source>
        <dbReference type="ARBA" id="ARBA00006484"/>
    </source>
</evidence>
<dbReference type="PROSITE" id="PS00061">
    <property type="entry name" value="ADH_SHORT"/>
    <property type="match status" value="1"/>
</dbReference>
<keyword evidence="2" id="KW-0560">Oxidoreductase</keyword>
<dbReference type="InterPro" id="IPR002347">
    <property type="entry name" value="SDR_fam"/>
</dbReference>
<reference evidence="3 4" key="1">
    <citation type="submission" date="2016-10" db="EMBL/GenBank/DDBJ databases">
        <authorList>
            <person name="de Groot N.N."/>
        </authorList>
    </citation>
    <scope>NUCLEOTIDE SEQUENCE [LARGE SCALE GENOMIC DNA]</scope>
    <source>
        <strain evidence="3 4">CGMCC 4.1877</strain>
    </source>
</reference>
<dbReference type="PRINTS" id="PR00080">
    <property type="entry name" value="SDRFAMILY"/>
</dbReference>